<dbReference type="PROSITE" id="PS00375">
    <property type="entry name" value="UDPGT"/>
    <property type="match status" value="1"/>
</dbReference>
<evidence type="ECO:0000256" key="3">
    <source>
        <dbReference type="ARBA" id="ARBA00022679"/>
    </source>
</evidence>
<evidence type="ECO:0000313" key="6">
    <source>
        <dbReference type="EMBL" id="QCD81489.1"/>
    </source>
</evidence>
<dbReference type="SUPFAM" id="SSF53756">
    <property type="entry name" value="UDP-Glycosyltransferase/glycogen phosphorylase"/>
    <property type="match status" value="1"/>
</dbReference>
<dbReference type="Gene3D" id="3.40.50.2000">
    <property type="entry name" value="Glycogen Phosphorylase B"/>
    <property type="match status" value="2"/>
</dbReference>
<dbReference type="GO" id="GO:0010294">
    <property type="term" value="F:abscisic acid glucosyltransferase activity"/>
    <property type="evidence" value="ECO:0007669"/>
    <property type="project" value="TreeGrafter"/>
</dbReference>
<accession>A0A4D6KZL5</accession>
<organism evidence="6 7">
    <name type="scientific">Vigna unguiculata</name>
    <name type="common">Cowpea</name>
    <dbReference type="NCBI Taxonomy" id="3917"/>
    <lineage>
        <taxon>Eukaryota</taxon>
        <taxon>Viridiplantae</taxon>
        <taxon>Streptophyta</taxon>
        <taxon>Embryophyta</taxon>
        <taxon>Tracheophyta</taxon>
        <taxon>Spermatophyta</taxon>
        <taxon>Magnoliopsida</taxon>
        <taxon>eudicotyledons</taxon>
        <taxon>Gunneridae</taxon>
        <taxon>Pentapetalae</taxon>
        <taxon>rosids</taxon>
        <taxon>fabids</taxon>
        <taxon>Fabales</taxon>
        <taxon>Fabaceae</taxon>
        <taxon>Papilionoideae</taxon>
        <taxon>50 kb inversion clade</taxon>
        <taxon>NPAAA clade</taxon>
        <taxon>indigoferoid/millettioid clade</taxon>
        <taxon>Phaseoleae</taxon>
        <taxon>Vigna</taxon>
    </lineage>
</organism>
<dbReference type="OrthoDB" id="5835829at2759"/>
<dbReference type="CDD" id="cd03784">
    <property type="entry name" value="GT1_Gtf-like"/>
    <property type="match status" value="1"/>
</dbReference>
<gene>
    <name evidence="6" type="ORF">DEO72_LG2g1817</name>
</gene>
<dbReference type="Gramene" id="Vigun03g282100.1.v1.2">
    <property type="protein sequence ID" value="Vigun03g282100.1.v1.2.CDS.1"/>
    <property type="gene ID" value="Vigun03g282100.v1.2"/>
</dbReference>
<evidence type="ECO:0000256" key="2">
    <source>
        <dbReference type="ARBA" id="ARBA00022676"/>
    </source>
</evidence>
<dbReference type="GO" id="GO:0080043">
    <property type="term" value="F:quercetin 3-O-glucosyltransferase activity"/>
    <property type="evidence" value="ECO:0007669"/>
    <property type="project" value="TreeGrafter"/>
</dbReference>
<proteinExistence type="inferred from homology"/>
<dbReference type="Proteomes" id="UP000501690">
    <property type="component" value="Linkage Group LG2"/>
</dbReference>
<protein>
    <recommendedName>
        <fullName evidence="5">Glycosyltransferase</fullName>
        <ecNumber evidence="5">2.4.1.-</ecNumber>
    </recommendedName>
</protein>
<dbReference type="EC" id="2.4.1.-" evidence="5"/>
<dbReference type="GO" id="GO:0080044">
    <property type="term" value="F:quercetin 7-O-glucosyltransferase activity"/>
    <property type="evidence" value="ECO:0007669"/>
    <property type="project" value="TreeGrafter"/>
</dbReference>
<evidence type="ECO:0000256" key="1">
    <source>
        <dbReference type="ARBA" id="ARBA00009995"/>
    </source>
</evidence>
<reference evidence="6 7" key="1">
    <citation type="submission" date="2019-04" db="EMBL/GenBank/DDBJ databases">
        <title>An improved genome assembly and genetic linkage map for asparagus bean, Vigna unguiculata ssp. sesquipedialis.</title>
        <authorList>
            <person name="Xia Q."/>
            <person name="Zhang R."/>
            <person name="Dong Y."/>
        </authorList>
    </citation>
    <scope>NUCLEOTIDE SEQUENCE [LARGE SCALE GENOMIC DNA]</scope>
    <source>
        <tissue evidence="6">Leaf</tissue>
    </source>
</reference>
<name>A0A4D6KZL5_VIGUN</name>
<dbReference type="InterPro" id="IPR002213">
    <property type="entry name" value="UDP_glucos_trans"/>
</dbReference>
<dbReference type="EMBL" id="CP039346">
    <property type="protein sequence ID" value="QCD81489.1"/>
    <property type="molecule type" value="Genomic_DNA"/>
</dbReference>
<dbReference type="PANTHER" id="PTHR11926:SF1264">
    <property type="entry name" value="GLYCOSYLTRANSFERASE-RELATED"/>
    <property type="match status" value="1"/>
</dbReference>
<comment type="similarity">
    <text evidence="1 4">Belongs to the UDP-glycosyltransferase family.</text>
</comment>
<evidence type="ECO:0000256" key="4">
    <source>
        <dbReference type="RuleBase" id="RU003718"/>
    </source>
</evidence>
<dbReference type="InterPro" id="IPR035595">
    <property type="entry name" value="UDP_glycos_trans_CS"/>
</dbReference>
<sequence length="480" mass="54227">MSEDKKVHVLMVSMSIQGHINPMFKFAKHLLSKGVHVTIATTEDGRHRMLKNTKPSNLTNNTNLNNSDNSNNDSGIELVFFSDGLALDFDRSDTESLVNTIREKGPQNLSILVTDLTKVHNYSCVIVNPFVPWAIDVVVEHGIPCALLWIQACAAYSIYYRYLKNINPFPNMDDLHEKVHLPGLPPFEVRDSPSFILPSTPYHFKTVIKELFEAMDKVTWVLGTSCYEIEEEIVNSMASLTPIYPVGPLVSPFLLGEKERSDDVSVDMWVPEDSCIEWLETMPDSSVIYVSFGSLLSLSQKQVENIAVALKNSNKAFLWVIKPSNGESNYVAELPVEFLEETKERGLVVKWCPQEKVLMHPSVACFVTHCGWNSTLETLVTGVPVIAWPFWSDQHTNAMLMEKVFRNGVRVKYGEDRIVETEEIERCIKDVTEGPRAEEFKKRAMEMKELAVKTLQEDGTSNKNLNKFIIDLIVGNPARA</sequence>
<dbReference type="FunFam" id="3.40.50.2000:FF:000019">
    <property type="entry name" value="Glycosyltransferase"/>
    <property type="match status" value="1"/>
</dbReference>
<dbReference type="PANTHER" id="PTHR11926">
    <property type="entry name" value="GLUCOSYL/GLUCURONOSYL TRANSFERASES"/>
    <property type="match status" value="1"/>
</dbReference>
<dbReference type="Pfam" id="PF00201">
    <property type="entry name" value="UDPGT"/>
    <property type="match status" value="1"/>
</dbReference>
<evidence type="ECO:0000256" key="5">
    <source>
        <dbReference type="RuleBase" id="RU362057"/>
    </source>
</evidence>
<dbReference type="AlphaFoldDB" id="A0A4D6KZL5"/>
<keyword evidence="2 4" id="KW-0328">Glycosyltransferase</keyword>
<keyword evidence="7" id="KW-1185">Reference proteome</keyword>
<keyword evidence="3 4" id="KW-0808">Transferase</keyword>
<dbReference type="FunFam" id="3.40.50.2000:FF:000101">
    <property type="entry name" value="Glycosyltransferase"/>
    <property type="match status" value="1"/>
</dbReference>
<evidence type="ECO:0000313" key="7">
    <source>
        <dbReference type="Proteomes" id="UP000501690"/>
    </source>
</evidence>